<proteinExistence type="predicted"/>
<reference evidence="2" key="1">
    <citation type="submission" date="2020-02" db="EMBL/GenBank/DDBJ databases">
        <authorList>
            <person name="Meier V. D."/>
        </authorList>
    </citation>
    <scope>NUCLEOTIDE SEQUENCE</scope>
    <source>
        <strain evidence="2">AVDCRST_MAG23</strain>
    </source>
</reference>
<dbReference type="EMBL" id="CADCWD010000091">
    <property type="protein sequence ID" value="CAA9547648.1"/>
    <property type="molecule type" value="Genomic_DNA"/>
</dbReference>
<keyword evidence="1" id="KW-0732">Signal</keyword>
<accession>A0A6J4UFA5</accession>
<dbReference type="AlphaFoldDB" id="A0A6J4UFA5"/>
<gene>
    <name evidence="2" type="ORF">AVDCRST_MAG23-2690</name>
</gene>
<evidence type="ECO:0008006" key="3">
    <source>
        <dbReference type="Google" id="ProtNLM"/>
    </source>
</evidence>
<name>A0A6J4UFA5_9SPHN</name>
<organism evidence="2">
    <name type="scientific">uncultured Sphingosinicella sp</name>
    <dbReference type="NCBI Taxonomy" id="478748"/>
    <lineage>
        <taxon>Bacteria</taxon>
        <taxon>Pseudomonadati</taxon>
        <taxon>Pseudomonadota</taxon>
        <taxon>Alphaproteobacteria</taxon>
        <taxon>Sphingomonadales</taxon>
        <taxon>Sphingosinicellaceae</taxon>
        <taxon>Sphingosinicella</taxon>
        <taxon>environmental samples</taxon>
    </lineage>
</organism>
<dbReference type="PROSITE" id="PS51257">
    <property type="entry name" value="PROKAR_LIPOPROTEIN"/>
    <property type="match status" value="1"/>
</dbReference>
<protein>
    <recommendedName>
        <fullName evidence="3">Lipoprotein</fullName>
    </recommendedName>
</protein>
<feature type="signal peptide" evidence="1">
    <location>
        <begin position="1"/>
        <end position="22"/>
    </location>
</feature>
<sequence length="255" mass="27255">MRKPLIVAATATSLLLAGCVQTRQVADVEFQPPQGNYSLIVMRPDVQVGSVTAGGLVEPRAEWTEQARGHLLQALRDQQSGRGGRTMVAATRESVPGVDPKTVADLERLHNAVGNSIALHKYMGADLPTKRRQGIDWTLGEDAVKLGRATGMDYALFLYAQDSIASTGRVALQVLGIAGCFVGFCAPQGGGGQTAYASLVDLRTGNVVWFNVLQTGSQLPGLAFGDIRTPEGSAQMVERLLGRMRAGRNVRNRAR</sequence>
<evidence type="ECO:0000256" key="1">
    <source>
        <dbReference type="SAM" id="SignalP"/>
    </source>
</evidence>
<evidence type="ECO:0000313" key="2">
    <source>
        <dbReference type="EMBL" id="CAA9547648.1"/>
    </source>
</evidence>
<feature type="chain" id="PRO_5026981873" description="Lipoprotein" evidence="1">
    <location>
        <begin position="23"/>
        <end position="255"/>
    </location>
</feature>